<feature type="domain" description="Ig-like" evidence="9">
    <location>
        <begin position="42"/>
        <end position="129"/>
    </location>
</feature>
<dbReference type="InterPro" id="IPR000998">
    <property type="entry name" value="MAM_dom"/>
</dbReference>
<dbReference type="Pfam" id="PF13927">
    <property type="entry name" value="Ig_3"/>
    <property type="match status" value="4"/>
</dbReference>
<comment type="caution">
    <text evidence="10">The sequence shown here is derived from an EMBL/GenBank/DDBJ whole genome shotgun (WGS) entry which is preliminary data.</text>
</comment>
<dbReference type="EMBL" id="CAWYQH010000068">
    <property type="protein sequence ID" value="CAK8679931.1"/>
    <property type="molecule type" value="Genomic_DNA"/>
</dbReference>
<evidence type="ECO:0000256" key="1">
    <source>
        <dbReference type="ARBA" id="ARBA00004609"/>
    </source>
</evidence>
<accession>A0ABP0FJW5</accession>
<dbReference type="SUPFAM" id="SSF49265">
    <property type="entry name" value="Fibronectin type III"/>
    <property type="match status" value="1"/>
</dbReference>
<dbReference type="PRINTS" id="PR00020">
    <property type="entry name" value="MAMDOMAIN"/>
</dbReference>
<evidence type="ECO:0000313" key="10">
    <source>
        <dbReference type="EMBL" id="CAK8679931.1"/>
    </source>
</evidence>
<dbReference type="InterPro" id="IPR013783">
    <property type="entry name" value="Ig-like_fold"/>
</dbReference>
<dbReference type="PANTHER" id="PTHR45080">
    <property type="entry name" value="CONTACTIN 5"/>
    <property type="match status" value="1"/>
</dbReference>
<protein>
    <submittedName>
        <fullName evidence="10">Uncharacterized protein</fullName>
    </submittedName>
</protein>
<dbReference type="SUPFAM" id="SSF49899">
    <property type="entry name" value="Concanavalin A-like lectins/glucanases"/>
    <property type="match status" value="1"/>
</dbReference>
<dbReference type="PROSITE" id="PS50060">
    <property type="entry name" value="MAM_2"/>
    <property type="match status" value="1"/>
</dbReference>
<dbReference type="SMART" id="SM00408">
    <property type="entry name" value="IGc2"/>
    <property type="match status" value="5"/>
</dbReference>
<dbReference type="PROSITE" id="PS50835">
    <property type="entry name" value="IG_LIKE"/>
    <property type="match status" value="6"/>
</dbReference>
<keyword evidence="4" id="KW-0449">Lipoprotein</keyword>
<keyword evidence="6" id="KW-0812">Transmembrane</keyword>
<feature type="domain" description="Ig-like" evidence="9">
    <location>
        <begin position="333"/>
        <end position="438"/>
    </location>
</feature>
<evidence type="ECO:0000256" key="4">
    <source>
        <dbReference type="ARBA" id="ARBA00023288"/>
    </source>
</evidence>
<keyword evidence="6" id="KW-1133">Transmembrane helix</keyword>
<evidence type="ECO:0000313" key="11">
    <source>
        <dbReference type="Proteomes" id="UP001642483"/>
    </source>
</evidence>
<dbReference type="InterPro" id="IPR003598">
    <property type="entry name" value="Ig_sub2"/>
</dbReference>
<name>A0ABP0FJW5_CLALP</name>
<keyword evidence="5" id="KW-0393">Immunoglobulin domain</keyword>
<organism evidence="10 11">
    <name type="scientific">Clavelina lepadiformis</name>
    <name type="common">Light-bulb sea squirt</name>
    <name type="synonym">Ascidia lepadiformis</name>
    <dbReference type="NCBI Taxonomy" id="159417"/>
    <lineage>
        <taxon>Eukaryota</taxon>
        <taxon>Metazoa</taxon>
        <taxon>Chordata</taxon>
        <taxon>Tunicata</taxon>
        <taxon>Ascidiacea</taxon>
        <taxon>Aplousobranchia</taxon>
        <taxon>Clavelinidae</taxon>
        <taxon>Clavelina</taxon>
    </lineage>
</organism>
<dbReference type="InterPro" id="IPR003599">
    <property type="entry name" value="Ig_sub"/>
</dbReference>
<reference evidence="10 11" key="1">
    <citation type="submission" date="2024-02" db="EMBL/GenBank/DDBJ databases">
        <authorList>
            <person name="Daric V."/>
            <person name="Darras S."/>
        </authorList>
    </citation>
    <scope>NUCLEOTIDE SEQUENCE [LARGE SCALE GENOMIC DNA]</scope>
</reference>
<evidence type="ECO:0000259" key="9">
    <source>
        <dbReference type="PROSITE" id="PS50835"/>
    </source>
</evidence>
<keyword evidence="6" id="KW-0472">Membrane</keyword>
<comment type="subcellular location">
    <subcellularLocation>
        <location evidence="1">Cell membrane</location>
        <topology evidence="1">Lipid-anchor</topology>
        <topology evidence="1">GPI-anchor</topology>
    </subcellularLocation>
</comment>
<keyword evidence="3" id="KW-0336">GPI-anchor</keyword>
<dbReference type="Gene3D" id="2.60.40.10">
    <property type="entry name" value="Immunoglobulins"/>
    <property type="match status" value="7"/>
</dbReference>
<dbReference type="Pfam" id="PF00629">
    <property type="entry name" value="MAM"/>
    <property type="match status" value="1"/>
</dbReference>
<dbReference type="CDD" id="cd00063">
    <property type="entry name" value="FN3"/>
    <property type="match status" value="1"/>
</dbReference>
<evidence type="ECO:0000256" key="3">
    <source>
        <dbReference type="ARBA" id="ARBA00022622"/>
    </source>
</evidence>
<sequence length="980" mass="110441">MEGLLDGNMCTALVKVLLLISVSVRFAELQRFARAPSAYKAPSARISPGGSNNYVINEGGEVRLTCEGAGHPRPSLRWSITGSRLVRNDLNVITSGSASNLTISNITRKQRGRVYCEADNGIRSPYKVSKKIVVAYLDRPVLKVRSGFKNNISILCEVKSIPRAYFVWRRNGARIYPEATVTRKSDVTSVSSSKLILERTPSNVGSYECRAYNKKGYNVYTAESFNYTLDIESTKLARVTPKQIVVNQGDDVDVICNVTAGTPTPKMVWRRDNNMKLSNRTKINEGVLTIAKVTTDDSGQYICCGYNRFESAKCISNTVIVRRLTAMTYWLTPDPTEETRTLAVQTDVTLTCFADAAPSSELRYFWFKRDNRGQREPIVTSLSNNLSIDSSNNVKVVGGFKFPTMSSQLEIRSLRENDYGIYECSAKLDGDMTSKNVSASFMVTREIEPPKISTIERDVIVLEGSTATLRCKADGYQSMIRFFRADNLTMPSGESNVVTKSGTLRITNVNRNDAGIYICSAVRYNGFSKLAKQQTDAFVNLIVQYPPTVEQQNVEIRKPLGSRASFTCSTAEGRVSTFTWFKGLNGSSSDELGSSSSWQSKYEIYQINGSDYGRYTCVVKDPLGTSNCSINFINKPYPPEFLYNDYLTNDAEISSKEKDLFYRFTLMWTQKQPQSTDQIRKYRIQWRRYGASKWEKNIEKSTPGGVGYGEKVFYVFDKLHEGKYEVKVQAITDYARGDPSTRFFTITEQTSPTVPAVVNQEFYCTFEMDDKCGWLPQVNGSLKWQFNDDSYRIRTPGTGPDKDKTLAIKEAGYAFIDSSYKKPGDKARLISPLFSYDPLKSTCLTFFYHMMGRHIGRLRVLTKLGQTGVEEELWRKEGNQGKGWKRAFFEITPLATYQIVFEATITRKRGYQGDIAIDDIVLESSQGCTNHLPVTTTVSKIVTAQGRGKGPSIHHHGLFSCLNALTYFFYSFVLFRFFLY</sequence>
<dbReference type="InterPro" id="IPR003961">
    <property type="entry name" value="FN3_dom"/>
</dbReference>
<keyword evidence="3" id="KW-0325">Glycoprotein</keyword>
<feature type="domain" description="Ig-like" evidence="9">
    <location>
        <begin position="547"/>
        <end position="631"/>
    </location>
</feature>
<dbReference type="SUPFAM" id="SSF48726">
    <property type="entry name" value="Immunoglobulin"/>
    <property type="match status" value="6"/>
</dbReference>
<feature type="transmembrane region" description="Helical" evidence="6">
    <location>
        <begin position="957"/>
        <end position="979"/>
    </location>
</feature>
<evidence type="ECO:0000259" key="8">
    <source>
        <dbReference type="PROSITE" id="PS50060"/>
    </source>
</evidence>
<feature type="signal peptide" evidence="7">
    <location>
        <begin position="1"/>
        <end position="29"/>
    </location>
</feature>
<dbReference type="InterPro" id="IPR036116">
    <property type="entry name" value="FN3_sf"/>
</dbReference>
<dbReference type="InterPro" id="IPR007110">
    <property type="entry name" value="Ig-like_dom"/>
</dbReference>
<evidence type="ECO:0000256" key="7">
    <source>
        <dbReference type="SAM" id="SignalP"/>
    </source>
</evidence>
<gene>
    <name evidence="10" type="ORF">CVLEPA_LOCUS10172</name>
</gene>
<evidence type="ECO:0000256" key="6">
    <source>
        <dbReference type="SAM" id="Phobius"/>
    </source>
</evidence>
<evidence type="ECO:0000256" key="2">
    <source>
        <dbReference type="ARBA" id="ARBA00022475"/>
    </source>
</evidence>
<dbReference type="Proteomes" id="UP001642483">
    <property type="component" value="Unassembled WGS sequence"/>
</dbReference>
<keyword evidence="11" id="KW-1185">Reference proteome</keyword>
<keyword evidence="2" id="KW-1003">Cell membrane</keyword>
<keyword evidence="7" id="KW-0732">Signal</keyword>
<dbReference type="Gene3D" id="2.60.120.200">
    <property type="match status" value="1"/>
</dbReference>
<dbReference type="InterPro" id="IPR036179">
    <property type="entry name" value="Ig-like_dom_sf"/>
</dbReference>
<feature type="domain" description="MAM" evidence="8">
    <location>
        <begin position="762"/>
        <end position="930"/>
    </location>
</feature>
<dbReference type="PANTHER" id="PTHR45080:SF32">
    <property type="entry name" value="MAM DOMAIN CONTAINING GLYCOSYLPHOSPHATIDYLINOSITOL ANCHOR 1"/>
    <property type="match status" value="1"/>
</dbReference>
<dbReference type="InterPro" id="IPR013320">
    <property type="entry name" value="ConA-like_dom_sf"/>
</dbReference>
<feature type="domain" description="Ig-like" evidence="9">
    <location>
        <begin position="234"/>
        <end position="303"/>
    </location>
</feature>
<proteinExistence type="predicted"/>
<dbReference type="CDD" id="cd06263">
    <property type="entry name" value="MAM"/>
    <property type="match status" value="1"/>
</dbReference>
<dbReference type="SMART" id="SM00137">
    <property type="entry name" value="MAM"/>
    <property type="match status" value="1"/>
</dbReference>
<evidence type="ECO:0000256" key="5">
    <source>
        <dbReference type="ARBA" id="ARBA00023319"/>
    </source>
</evidence>
<dbReference type="SMART" id="SM00409">
    <property type="entry name" value="IG"/>
    <property type="match status" value="6"/>
</dbReference>
<dbReference type="CDD" id="cd00096">
    <property type="entry name" value="Ig"/>
    <property type="match status" value="3"/>
</dbReference>
<dbReference type="InterPro" id="IPR013106">
    <property type="entry name" value="Ig_V-set"/>
</dbReference>
<feature type="chain" id="PRO_5046217156" evidence="7">
    <location>
        <begin position="30"/>
        <end position="980"/>
    </location>
</feature>
<dbReference type="InterPro" id="IPR050958">
    <property type="entry name" value="Cell_Adh-Cytoskel_Orgn"/>
</dbReference>
<feature type="domain" description="Ig-like" evidence="9">
    <location>
        <begin position="450"/>
        <end position="521"/>
    </location>
</feature>
<feature type="domain" description="Ig-like" evidence="9">
    <location>
        <begin position="130"/>
        <end position="226"/>
    </location>
</feature>
<dbReference type="Pfam" id="PF07686">
    <property type="entry name" value="V-set"/>
    <property type="match status" value="1"/>
</dbReference>